<dbReference type="AlphaFoldDB" id="A0A6A6QBX3"/>
<evidence type="ECO:0000256" key="1">
    <source>
        <dbReference type="ARBA" id="ARBA00006484"/>
    </source>
</evidence>
<keyword evidence="2" id="KW-0521">NADP</keyword>
<sequence>MTGKVILVTGSNQGIGFAIVQALSQRAPEHTYILAVRSLDFGHQAIRKLRELGITSRLEGILMDVTDDAQIAGAAARVGEKFGKLDLLVNNAATAGVPKPDNSDIRQVYDNVLSVNVTSVAAVTYAFLPLLKKSEDPRVINISSARGSITRLTAKVMPKTISIPYCVSKAALNMLTMEIAEAEPEMLFYVVSPGHCKTAFNGFRGPRDPVEGAEVAVELALSERGMYKSALWENEGNGMTEVPW</sequence>
<evidence type="ECO:0000256" key="2">
    <source>
        <dbReference type="ARBA" id="ARBA00022857"/>
    </source>
</evidence>
<accession>A0A6A6QBX3</accession>
<evidence type="ECO:0000313" key="6">
    <source>
        <dbReference type="Proteomes" id="UP000799750"/>
    </source>
</evidence>
<name>A0A6A6QBX3_9PEZI</name>
<dbReference type="OrthoDB" id="191139at2759"/>
<protein>
    <submittedName>
        <fullName evidence="5">NAD(P)-binding protein</fullName>
    </submittedName>
</protein>
<dbReference type="PROSITE" id="PS00061">
    <property type="entry name" value="ADH_SHORT"/>
    <property type="match status" value="1"/>
</dbReference>
<dbReference type="InterPro" id="IPR002347">
    <property type="entry name" value="SDR_fam"/>
</dbReference>
<dbReference type="Pfam" id="PF00106">
    <property type="entry name" value="adh_short"/>
    <property type="match status" value="1"/>
</dbReference>
<dbReference type="PRINTS" id="PR00081">
    <property type="entry name" value="GDHRDH"/>
</dbReference>
<evidence type="ECO:0000313" key="5">
    <source>
        <dbReference type="EMBL" id="KAF2489772.1"/>
    </source>
</evidence>
<dbReference type="InterPro" id="IPR020904">
    <property type="entry name" value="Sc_DH/Rdtase_CS"/>
</dbReference>
<dbReference type="InterPro" id="IPR036291">
    <property type="entry name" value="NAD(P)-bd_dom_sf"/>
</dbReference>
<proteinExistence type="inferred from homology"/>
<organism evidence="5 6">
    <name type="scientific">Lophium mytilinum</name>
    <dbReference type="NCBI Taxonomy" id="390894"/>
    <lineage>
        <taxon>Eukaryota</taxon>
        <taxon>Fungi</taxon>
        <taxon>Dikarya</taxon>
        <taxon>Ascomycota</taxon>
        <taxon>Pezizomycotina</taxon>
        <taxon>Dothideomycetes</taxon>
        <taxon>Pleosporomycetidae</taxon>
        <taxon>Mytilinidiales</taxon>
        <taxon>Mytilinidiaceae</taxon>
        <taxon>Lophium</taxon>
    </lineage>
</organism>
<evidence type="ECO:0000256" key="3">
    <source>
        <dbReference type="ARBA" id="ARBA00023002"/>
    </source>
</evidence>
<dbReference type="PRINTS" id="PR00080">
    <property type="entry name" value="SDRFAMILY"/>
</dbReference>
<dbReference type="Proteomes" id="UP000799750">
    <property type="component" value="Unassembled WGS sequence"/>
</dbReference>
<gene>
    <name evidence="5" type="ORF">BU16DRAFT_495106</name>
</gene>
<dbReference type="Gene3D" id="3.40.50.720">
    <property type="entry name" value="NAD(P)-binding Rossmann-like Domain"/>
    <property type="match status" value="1"/>
</dbReference>
<dbReference type="PANTHER" id="PTHR43490:SF99">
    <property type="entry name" value="SHORT-CHAIN DEHYDROGENASE_REDUCTASE"/>
    <property type="match status" value="1"/>
</dbReference>
<comment type="similarity">
    <text evidence="1 4">Belongs to the short-chain dehydrogenases/reductases (SDR) family.</text>
</comment>
<keyword evidence="6" id="KW-1185">Reference proteome</keyword>
<reference evidence="5" key="1">
    <citation type="journal article" date="2020" name="Stud. Mycol.">
        <title>101 Dothideomycetes genomes: a test case for predicting lifestyles and emergence of pathogens.</title>
        <authorList>
            <person name="Haridas S."/>
            <person name="Albert R."/>
            <person name="Binder M."/>
            <person name="Bloem J."/>
            <person name="Labutti K."/>
            <person name="Salamov A."/>
            <person name="Andreopoulos B."/>
            <person name="Baker S."/>
            <person name="Barry K."/>
            <person name="Bills G."/>
            <person name="Bluhm B."/>
            <person name="Cannon C."/>
            <person name="Castanera R."/>
            <person name="Culley D."/>
            <person name="Daum C."/>
            <person name="Ezra D."/>
            <person name="Gonzalez J."/>
            <person name="Henrissat B."/>
            <person name="Kuo A."/>
            <person name="Liang C."/>
            <person name="Lipzen A."/>
            <person name="Lutzoni F."/>
            <person name="Magnuson J."/>
            <person name="Mondo S."/>
            <person name="Nolan M."/>
            <person name="Ohm R."/>
            <person name="Pangilinan J."/>
            <person name="Park H.-J."/>
            <person name="Ramirez L."/>
            <person name="Alfaro M."/>
            <person name="Sun H."/>
            <person name="Tritt A."/>
            <person name="Yoshinaga Y."/>
            <person name="Zwiers L.-H."/>
            <person name="Turgeon B."/>
            <person name="Goodwin S."/>
            <person name="Spatafora J."/>
            <person name="Crous P."/>
            <person name="Grigoriev I."/>
        </authorList>
    </citation>
    <scope>NUCLEOTIDE SEQUENCE</scope>
    <source>
        <strain evidence="5">CBS 269.34</strain>
    </source>
</reference>
<dbReference type="GO" id="GO:0016491">
    <property type="term" value="F:oxidoreductase activity"/>
    <property type="evidence" value="ECO:0007669"/>
    <property type="project" value="UniProtKB-KW"/>
</dbReference>
<evidence type="ECO:0000256" key="4">
    <source>
        <dbReference type="RuleBase" id="RU000363"/>
    </source>
</evidence>
<dbReference type="GO" id="GO:0016020">
    <property type="term" value="C:membrane"/>
    <property type="evidence" value="ECO:0007669"/>
    <property type="project" value="TreeGrafter"/>
</dbReference>
<dbReference type="PANTHER" id="PTHR43490">
    <property type="entry name" value="(+)-NEOMENTHOL DEHYDROGENASE"/>
    <property type="match status" value="1"/>
</dbReference>
<dbReference type="EMBL" id="MU004198">
    <property type="protein sequence ID" value="KAF2489772.1"/>
    <property type="molecule type" value="Genomic_DNA"/>
</dbReference>
<dbReference type="SUPFAM" id="SSF51735">
    <property type="entry name" value="NAD(P)-binding Rossmann-fold domains"/>
    <property type="match status" value="1"/>
</dbReference>
<keyword evidence="3" id="KW-0560">Oxidoreductase</keyword>